<accession>A0A8D2LCJ7</accession>
<evidence type="ECO:0000256" key="4">
    <source>
        <dbReference type="ARBA" id="ARBA00022692"/>
    </source>
</evidence>
<dbReference type="Gene3D" id="2.60.120.920">
    <property type="match status" value="1"/>
</dbReference>
<dbReference type="Pfam" id="PF22705">
    <property type="entry name" value="C2-set_3"/>
    <property type="match status" value="1"/>
</dbReference>
<dbReference type="GO" id="GO:0005102">
    <property type="term" value="F:signaling receptor binding"/>
    <property type="evidence" value="ECO:0007669"/>
    <property type="project" value="TreeGrafter"/>
</dbReference>
<evidence type="ECO:0000256" key="8">
    <source>
        <dbReference type="ARBA" id="ARBA00023136"/>
    </source>
</evidence>
<dbReference type="GO" id="GO:0009897">
    <property type="term" value="C:external side of plasma membrane"/>
    <property type="evidence" value="ECO:0007669"/>
    <property type="project" value="TreeGrafter"/>
</dbReference>
<dbReference type="InterPro" id="IPR050504">
    <property type="entry name" value="IgSF_BTN/MOG"/>
</dbReference>
<protein>
    <recommendedName>
        <fullName evidence="18">Butyrophilin subfamily 1 member A1-like</fullName>
    </recommendedName>
</protein>
<evidence type="ECO:0000256" key="10">
    <source>
        <dbReference type="ARBA" id="ARBA00023180"/>
    </source>
</evidence>
<keyword evidence="9" id="KW-1015">Disulfide bond</keyword>
<evidence type="ECO:0000256" key="1">
    <source>
        <dbReference type="ARBA" id="ARBA00004479"/>
    </source>
</evidence>
<dbReference type="Pfam" id="PF07686">
    <property type="entry name" value="V-set"/>
    <property type="match status" value="1"/>
</dbReference>
<dbReference type="InterPro" id="IPR036179">
    <property type="entry name" value="Ig-like_dom_sf"/>
</dbReference>
<dbReference type="FunFam" id="2.60.40.10:FF:000088">
    <property type="entry name" value="Butyrophilin subfamily 1 member A1"/>
    <property type="match status" value="1"/>
</dbReference>
<reference evidence="16" key="2">
    <citation type="submission" date="2025-09" db="UniProtKB">
        <authorList>
            <consortium name="Ensembl"/>
        </authorList>
    </citation>
    <scope>IDENTIFICATION</scope>
</reference>
<feature type="domain" description="Ig-like" evidence="15">
    <location>
        <begin position="94"/>
        <end position="189"/>
    </location>
</feature>
<dbReference type="AlphaFoldDB" id="A0A8D2LCJ7"/>
<dbReference type="SMART" id="SM00406">
    <property type="entry name" value="IGv"/>
    <property type="match status" value="1"/>
</dbReference>
<evidence type="ECO:0008006" key="18">
    <source>
        <dbReference type="Google" id="ProtNLM"/>
    </source>
</evidence>
<evidence type="ECO:0000313" key="16">
    <source>
        <dbReference type="Ensembl" id="ENSVKKP00000019615.1"/>
    </source>
</evidence>
<dbReference type="InterPro" id="IPR013783">
    <property type="entry name" value="Ig-like_fold"/>
</dbReference>
<dbReference type="SMART" id="SM00409">
    <property type="entry name" value="IG"/>
    <property type="match status" value="1"/>
</dbReference>
<dbReference type="InterPro" id="IPR006574">
    <property type="entry name" value="PRY"/>
</dbReference>
<dbReference type="CDD" id="cd05713">
    <property type="entry name" value="IgV_MOG_like"/>
    <property type="match status" value="1"/>
</dbReference>
<comment type="function">
    <text evidence="12">Neurotoxin that produces dose-dependent hypolocomotion and hyperalgesia in mice. May directly act on the central nervous system, as it is 6500-fold more potent when administered intracerebroventricularly than intraperitoneal.</text>
</comment>
<keyword evidence="11" id="KW-0393">Immunoglobulin domain</keyword>
<dbReference type="PANTHER" id="PTHR24100">
    <property type="entry name" value="BUTYROPHILIN"/>
    <property type="match status" value="1"/>
</dbReference>
<evidence type="ECO:0000256" key="7">
    <source>
        <dbReference type="ARBA" id="ARBA00022989"/>
    </source>
</evidence>
<evidence type="ECO:0000256" key="11">
    <source>
        <dbReference type="ARBA" id="ARBA00023319"/>
    </source>
</evidence>
<dbReference type="InterPro" id="IPR053896">
    <property type="entry name" value="BTN3A2-like_Ig-C"/>
</dbReference>
<evidence type="ECO:0000256" key="13">
    <source>
        <dbReference type="SAM" id="Phobius"/>
    </source>
</evidence>
<comment type="similarity">
    <text evidence="3">Belongs to the ohanin/vespryn family.</text>
</comment>
<keyword evidence="6" id="KW-0732">Signal</keyword>
<evidence type="ECO:0000313" key="17">
    <source>
        <dbReference type="Proteomes" id="UP000694545"/>
    </source>
</evidence>
<keyword evidence="10" id="KW-0325">Glycoprotein</keyword>
<dbReference type="GO" id="GO:0001817">
    <property type="term" value="P:regulation of cytokine production"/>
    <property type="evidence" value="ECO:0007669"/>
    <property type="project" value="TreeGrafter"/>
</dbReference>
<evidence type="ECO:0000256" key="2">
    <source>
        <dbReference type="ARBA" id="ARBA00007591"/>
    </source>
</evidence>
<dbReference type="InterPro" id="IPR007110">
    <property type="entry name" value="Ig-like_dom"/>
</dbReference>
<evidence type="ECO:0000256" key="5">
    <source>
        <dbReference type="ARBA" id="ARBA00022699"/>
    </source>
</evidence>
<dbReference type="InterPro" id="IPR013106">
    <property type="entry name" value="Ig_V-set"/>
</dbReference>
<keyword evidence="5" id="KW-0528">Neurotoxin</keyword>
<keyword evidence="5" id="KW-0800">Toxin</keyword>
<feature type="domain" description="B30.2/SPRY" evidence="14">
    <location>
        <begin position="310"/>
        <end position="498"/>
    </location>
</feature>
<dbReference type="InterPro" id="IPR013320">
    <property type="entry name" value="ConA-like_dom_sf"/>
</dbReference>
<reference evidence="16" key="1">
    <citation type="submission" date="2025-08" db="UniProtKB">
        <authorList>
            <consortium name="Ensembl"/>
        </authorList>
    </citation>
    <scope>IDENTIFICATION</scope>
</reference>
<keyword evidence="17" id="KW-1185">Reference proteome</keyword>
<dbReference type="InterPro" id="IPR003879">
    <property type="entry name" value="Butyrophylin_SPRY"/>
</dbReference>
<dbReference type="OMA" id="HQEATLD"/>
<dbReference type="Proteomes" id="UP000694545">
    <property type="component" value="Unplaced"/>
</dbReference>
<dbReference type="InterPro" id="IPR001870">
    <property type="entry name" value="B30.2/SPRY"/>
</dbReference>
<name>A0A8D2LCJ7_VARKO</name>
<dbReference type="InterPro" id="IPR003599">
    <property type="entry name" value="Ig_sub"/>
</dbReference>
<evidence type="ECO:0000256" key="6">
    <source>
        <dbReference type="ARBA" id="ARBA00022729"/>
    </source>
</evidence>
<keyword evidence="8 13" id="KW-0472">Membrane</keyword>
<comment type="similarity">
    <text evidence="2">Belongs to the immunoglobulin superfamily. BTN/MOG family.</text>
</comment>
<keyword evidence="7 13" id="KW-1133">Transmembrane helix</keyword>
<dbReference type="PANTHER" id="PTHR24100:SF149">
    <property type="entry name" value="BG-LIKE ANTIGEN 1-RELATED"/>
    <property type="match status" value="1"/>
</dbReference>
<feature type="domain" description="Ig-like" evidence="15">
    <location>
        <begin position="207"/>
        <end position="287"/>
    </location>
</feature>
<dbReference type="Gene3D" id="2.60.40.10">
    <property type="entry name" value="Immunoglobulins"/>
    <property type="match status" value="2"/>
</dbReference>
<dbReference type="PROSITE" id="PS50188">
    <property type="entry name" value="B302_SPRY"/>
    <property type="match status" value="1"/>
</dbReference>
<dbReference type="InterPro" id="IPR003877">
    <property type="entry name" value="SPRY_dom"/>
</dbReference>
<evidence type="ECO:0000259" key="14">
    <source>
        <dbReference type="PROSITE" id="PS50188"/>
    </source>
</evidence>
<evidence type="ECO:0000256" key="12">
    <source>
        <dbReference type="ARBA" id="ARBA00034460"/>
    </source>
</evidence>
<dbReference type="FunFam" id="2.60.40.10:FF:000208">
    <property type="entry name" value="Butyrophilin subfamily 1 member A1"/>
    <property type="match status" value="1"/>
</dbReference>
<dbReference type="PRINTS" id="PR01407">
    <property type="entry name" value="BUTYPHLNCDUF"/>
</dbReference>
<dbReference type="Ensembl" id="ENSVKKT00000020098.1">
    <property type="protein sequence ID" value="ENSVKKP00000019615.1"/>
    <property type="gene ID" value="ENSVKKG00000013279.1"/>
</dbReference>
<sequence>MGRLLWEWESIRFPGLSSPDSSPLDTAVSLHSWCVCPAFAGPSPGIVPHALCRQHPSSVPCAAAFAEEGCKLHHLCSVSLTVNGPLQPVTAFLSKDIVLRCHLSPRTSAQDMEIKWFRPQKSSYVHLYHGGRDHLERQLPEYQGRTEFLKDGIGEGKIELKILNVSFLDEGQYHCSVKQGSFHQEATLDMRLAVSGTAPLIAIEGYQGRGIRVVCRSSGWYPKPEILWIDPSGRLLPAPAKAASQKNSGLFDVQNEIIVTGHSDQKLTCVVRNLLLNQNQSSTIHITDHFFQKVSPWIIGLSVSLIIAVLSLIVSVLYLLNGNSEYVANVTLDPDTANHDLILSPDQKNVIQGFMWHSLPDNPERFRADRCVLGTEGFSSGRHYWEVEVGEEGYWAVGVARQSVRRDGKLSLEPEEGIWAVEKSRVQYQALTVPETPLSLQKKPRKLGIYLDYEMQQVTFHDVNHKTHIYTFPSATFNSELIFPFLHVGVGCWLRLCP</sequence>
<feature type="transmembrane region" description="Helical" evidence="13">
    <location>
        <begin position="297"/>
        <end position="320"/>
    </location>
</feature>
<dbReference type="SMART" id="SM00449">
    <property type="entry name" value="SPRY"/>
    <property type="match status" value="1"/>
</dbReference>
<comment type="subcellular location">
    <subcellularLocation>
        <location evidence="1">Membrane</location>
        <topology evidence="1">Single-pass type I membrane protein</topology>
    </subcellularLocation>
</comment>
<evidence type="ECO:0000256" key="3">
    <source>
        <dbReference type="ARBA" id="ARBA00009651"/>
    </source>
</evidence>
<dbReference type="GO" id="GO:0050852">
    <property type="term" value="P:T cell receptor signaling pathway"/>
    <property type="evidence" value="ECO:0007669"/>
    <property type="project" value="TreeGrafter"/>
</dbReference>
<dbReference type="CDD" id="cd12888">
    <property type="entry name" value="SPRY_PRY_TRIM7_like"/>
    <property type="match status" value="1"/>
</dbReference>
<dbReference type="SUPFAM" id="SSF49899">
    <property type="entry name" value="Concanavalin A-like lectins/glucanases"/>
    <property type="match status" value="1"/>
</dbReference>
<dbReference type="Pfam" id="PF00622">
    <property type="entry name" value="SPRY"/>
    <property type="match status" value="1"/>
</dbReference>
<dbReference type="FunFam" id="2.60.120.920:FF:000004">
    <property type="entry name" value="Butyrophilin subfamily 1 member A1"/>
    <property type="match status" value="1"/>
</dbReference>
<proteinExistence type="inferred from homology"/>
<dbReference type="InterPro" id="IPR043136">
    <property type="entry name" value="B30.2/SPRY_sf"/>
</dbReference>
<dbReference type="Pfam" id="PF13765">
    <property type="entry name" value="PRY"/>
    <property type="match status" value="1"/>
</dbReference>
<dbReference type="SUPFAM" id="SSF48726">
    <property type="entry name" value="Immunoglobulin"/>
    <property type="match status" value="2"/>
</dbReference>
<evidence type="ECO:0000256" key="9">
    <source>
        <dbReference type="ARBA" id="ARBA00023157"/>
    </source>
</evidence>
<evidence type="ECO:0000259" key="15">
    <source>
        <dbReference type="PROSITE" id="PS50835"/>
    </source>
</evidence>
<keyword evidence="4 13" id="KW-0812">Transmembrane</keyword>
<organism evidence="16 17">
    <name type="scientific">Varanus komodoensis</name>
    <name type="common">Komodo dragon</name>
    <dbReference type="NCBI Taxonomy" id="61221"/>
    <lineage>
        <taxon>Eukaryota</taxon>
        <taxon>Metazoa</taxon>
        <taxon>Chordata</taxon>
        <taxon>Craniata</taxon>
        <taxon>Vertebrata</taxon>
        <taxon>Euteleostomi</taxon>
        <taxon>Lepidosauria</taxon>
        <taxon>Squamata</taxon>
        <taxon>Bifurcata</taxon>
        <taxon>Unidentata</taxon>
        <taxon>Episquamata</taxon>
        <taxon>Toxicofera</taxon>
        <taxon>Anguimorpha</taxon>
        <taxon>Paleoanguimorpha</taxon>
        <taxon>Varanoidea</taxon>
        <taxon>Varanidae</taxon>
        <taxon>Varanus</taxon>
    </lineage>
</organism>
<dbReference type="PROSITE" id="PS50835">
    <property type="entry name" value="IG_LIKE"/>
    <property type="match status" value="2"/>
</dbReference>
<dbReference type="SMART" id="SM00589">
    <property type="entry name" value="PRY"/>
    <property type="match status" value="1"/>
</dbReference>